<dbReference type="AlphaFoldDB" id="A0A8J3BRQ3"/>
<sequence length="207" mass="22893">MTRRPRASARDRHAALANSQRVTLAGQVDVKIRRAQPHDLDRLSATLDRDDHAYYLDCMAYQDTDSGEVVVAVVGDEPVGALFARWSDADEPEVIEHLPKVPMLYRVVVRADVRGRKVGTTMVLATMDRLRERGYDRVALGVDQSNAGARRLYERLGFVVSDAPGLRGLRTALRPHENGVRTAPYDILVARLDAPFVARPDGPGDAP</sequence>
<evidence type="ECO:0000313" key="5">
    <source>
        <dbReference type="Proteomes" id="UP000656042"/>
    </source>
</evidence>
<dbReference type="EMBL" id="BMMX01000001">
    <property type="protein sequence ID" value="GGK72108.1"/>
    <property type="molecule type" value="Genomic_DNA"/>
</dbReference>
<proteinExistence type="predicted"/>
<dbReference type="Proteomes" id="UP000656042">
    <property type="component" value="Unassembled WGS sequence"/>
</dbReference>
<accession>A0A8J3BRQ3</accession>
<keyword evidence="5" id="KW-1185">Reference proteome</keyword>
<keyword evidence="1" id="KW-0808">Transferase</keyword>
<gene>
    <name evidence="4" type="ORF">GCM10012284_02410</name>
</gene>
<dbReference type="InterPro" id="IPR050680">
    <property type="entry name" value="YpeA/RimI_acetyltransf"/>
</dbReference>
<evidence type="ECO:0000256" key="1">
    <source>
        <dbReference type="ARBA" id="ARBA00022679"/>
    </source>
</evidence>
<evidence type="ECO:0000259" key="3">
    <source>
        <dbReference type="PROSITE" id="PS51186"/>
    </source>
</evidence>
<dbReference type="GO" id="GO:0016747">
    <property type="term" value="F:acyltransferase activity, transferring groups other than amino-acyl groups"/>
    <property type="evidence" value="ECO:0007669"/>
    <property type="project" value="InterPro"/>
</dbReference>
<dbReference type="InterPro" id="IPR000182">
    <property type="entry name" value="GNAT_dom"/>
</dbReference>
<evidence type="ECO:0000313" key="4">
    <source>
        <dbReference type="EMBL" id="GGK72108.1"/>
    </source>
</evidence>
<dbReference type="PROSITE" id="PS51186">
    <property type="entry name" value="GNAT"/>
    <property type="match status" value="1"/>
</dbReference>
<protein>
    <recommendedName>
        <fullName evidence="3">N-acetyltransferase domain-containing protein</fullName>
    </recommendedName>
</protein>
<evidence type="ECO:0000256" key="2">
    <source>
        <dbReference type="ARBA" id="ARBA00023315"/>
    </source>
</evidence>
<dbReference type="Gene3D" id="3.40.630.30">
    <property type="match status" value="1"/>
</dbReference>
<comment type="caution">
    <text evidence="4">The sequence shown here is derived from an EMBL/GenBank/DDBJ whole genome shotgun (WGS) entry which is preliminary data.</text>
</comment>
<feature type="domain" description="N-acetyltransferase" evidence="3">
    <location>
        <begin position="30"/>
        <end position="180"/>
    </location>
</feature>
<dbReference type="InterPro" id="IPR016181">
    <property type="entry name" value="Acyl_CoA_acyltransferase"/>
</dbReference>
<dbReference type="PANTHER" id="PTHR43420">
    <property type="entry name" value="ACETYLTRANSFERASE"/>
    <property type="match status" value="1"/>
</dbReference>
<keyword evidence="2" id="KW-0012">Acyltransferase</keyword>
<reference evidence="4" key="1">
    <citation type="journal article" date="2014" name="Int. J. Syst. Evol. Microbiol.">
        <title>Complete genome sequence of Corynebacterium casei LMG S-19264T (=DSM 44701T), isolated from a smear-ripened cheese.</title>
        <authorList>
            <consortium name="US DOE Joint Genome Institute (JGI-PGF)"/>
            <person name="Walter F."/>
            <person name="Albersmeier A."/>
            <person name="Kalinowski J."/>
            <person name="Ruckert C."/>
        </authorList>
    </citation>
    <scope>NUCLEOTIDE SEQUENCE</scope>
    <source>
        <strain evidence="4">CGMCC 4.7299</strain>
    </source>
</reference>
<reference evidence="4" key="2">
    <citation type="submission" date="2020-09" db="EMBL/GenBank/DDBJ databases">
        <authorList>
            <person name="Sun Q."/>
            <person name="Zhou Y."/>
        </authorList>
    </citation>
    <scope>NUCLEOTIDE SEQUENCE</scope>
    <source>
        <strain evidence="4">CGMCC 4.7299</strain>
    </source>
</reference>
<organism evidence="4 5">
    <name type="scientific">Mangrovihabitans endophyticus</name>
    <dbReference type="NCBI Taxonomy" id="1751298"/>
    <lineage>
        <taxon>Bacteria</taxon>
        <taxon>Bacillati</taxon>
        <taxon>Actinomycetota</taxon>
        <taxon>Actinomycetes</taxon>
        <taxon>Micromonosporales</taxon>
        <taxon>Micromonosporaceae</taxon>
        <taxon>Mangrovihabitans</taxon>
    </lineage>
</organism>
<dbReference type="SUPFAM" id="SSF55729">
    <property type="entry name" value="Acyl-CoA N-acyltransferases (Nat)"/>
    <property type="match status" value="1"/>
</dbReference>
<dbReference type="CDD" id="cd04301">
    <property type="entry name" value="NAT_SF"/>
    <property type="match status" value="1"/>
</dbReference>
<name>A0A8J3BRQ3_9ACTN</name>
<dbReference type="Pfam" id="PF00583">
    <property type="entry name" value="Acetyltransf_1"/>
    <property type="match status" value="1"/>
</dbReference>